<dbReference type="EMBL" id="EQ973790">
    <property type="protein sequence ID" value="EEF47303.1"/>
    <property type="molecule type" value="Genomic_DNA"/>
</dbReference>
<proteinExistence type="predicted"/>
<dbReference type="Proteomes" id="UP000008311">
    <property type="component" value="Unassembled WGS sequence"/>
</dbReference>
<dbReference type="InParanoid" id="B9RNI0"/>
<dbReference type="AlphaFoldDB" id="B9RNI0"/>
<reference evidence="3" key="1">
    <citation type="journal article" date="2010" name="Nat. Biotechnol.">
        <title>Draft genome sequence of the oilseed species Ricinus communis.</title>
        <authorList>
            <person name="Chan A.P."/>
            <person name="Crabtree J."/>
            <person name="Zhao Q."/>
            <person name="Lorenzi H."/>
            <person name="Orvis J."/>
            <person name="Puiu D."/>
            <person name="Melake-Berhan A."/>
            <person name="Jones K.M."/>
            <person name="Redman J."/>
            <person name="Chen G."/>
            <person name="Cahoon E.B."/>
            <person name="Gedil M."/>
            <person name="Stanke M."/>
            <person name="Haas B.J."/>
            <person name="Wortman J.R."/>
            <person name="Fraser-Liggett C.M."/>
            <person name="Ravel J."/>
            <person name="Rabinowicz P.D."/>
        </authorList>
    </citation>
    <scope>NUCLEOTIDE SEQUENCE [LARGE SCALE GENOMIC DNA]</scope>
    <source>
        <strain evidence="3">cv. Hale</strain>
    </source>
</reference>
<feature type="region of interest" description="Disordered" evidence="1">
    <location>
        <begin position="1"/>
        <end position="83"/>
    </location>
</feature>
<dbReference type="eggNOG" id="ENOG502SCKM">
    <property type="taxonomic scope" value="Eukaryota"/>
</dbReference>
<name>B9RNI0_RICCO</name>
<accession>B9RNI0</accession>
<protein>
    <submittedName>
        <fullName evidence="2">Uncharacterized protein</fullName>
    </submittedName>
</protein>
<evidence type="ECO:0000313" key="3">
    <source>
        <dbReference type="Proteomes" id="UP000008311"/>
    </source>
</evidence>
<organism evidence="2 3">
    <name type="scientific">Ricinus communis</name>
    <name type="common">Castor bean</name>
    <dbReference type="NCBI Taxonomy" id="3988"/>
    <lineage>
        <taxon>Eukaryota</taxon>
        <taxon>Viridiplantae</taxon>
        <taxon>Streptophyta</taxon>
        <taxon>Embryophyta</taxon>
        <taxon>Tracheophyta</taxon>
        <taxon>Spermatophyta</taxon>
        <taxon>Magnoliopsida</taxon>
        <taxon>eudicotyledons</taxon>
        <taxon>Gunneridae</taxon>
        <taxon>Pentapetalae</taxon>
        <taxon>rosids</taxon>
        <taxon>fabids</taxon>
        <taxon>Malpighiales</taxon>
        <taxon>Euphorbiaceae</taxon>
        <taxon>Acalyphoideae</taxon>
        <taxon>Acalypheae</taxon>
        <taxon>Ricinus</taxon>
    </lineage>
</organism>
<evidence type="ECO:0000313" key="2">
    <source>
        <dbReference type="EMBL" id="EEF47303.1"/>
    </source>
</evidence>
<sequence length="83" mass="9010">MATEKANAEVSNTHTDGNQEKSAESSSNSKEFTAPPRFGKALAHRALYGSSSRRAGSRKVRDNDTRTLPSRLSNVSLADDEEN</sequence>
<keyword evidence="3" id="KW-1185">Reference proteome</keyword>
<evidence type="ECO:0000256" key="1">
    <source>
        <dbReference type="SAM" id="MobiDB-lite"/>
    </source>
</evidence>
<feature type="compositionally biased region" description="Polar residues" evidence="1">
    <location>
        <begin position="66"/>
        <end position="76"/>
    </location>
</feature>
<gene>
    <name evidence="2" type="ORF">RCOM_1348020</name>
</gene>